<dbReference type="RefSeq" id="WP_231020795.1">
    <property type="nucleotide sequence ID" value="NZ_CP147920.1"/>
</dbReference>
<evidence type="ECO:0000313" key="2">
    <source>
        <dbReference type="Proteomes" id="UP001447842"/>
    </source>
</evidence>
<organism evidence="1 2">
    <name type="scientific">Sulfurimonas diazotrophicus</name>
    <dbReference type="NCBI Taxonomy" id="3131939"/>
    <lineage>
        <taxon>Bacteria</taxon>
        <taxon>Pseudomonadati</taxon>
        <taxon>Campylobacterota</taxon>
        <taxon>Epsilonproteobacteria</taxon>
        <taxon>Campylobacterales</taxon>
        <taxon>Sulfurimonadaceae</taxon>
        <taxon>Sulfurimonas</taxon>
    </lineage>
</organism>
<sequence length="153" mass="16841">MSSVAAAGLMTGCAKLNTLTNVLVPSHVDMESAKKMKMPVVIYDVDVETDEKGNSHPIVYFVNTSAKPVDMATFFLEGVTEDGQTVTLWADDYERVPPGKSSQKGVLGGQWTKTKVNCIEIRKAGLHIDGVDYRFIEENINQLFQNPSLNECN</sequence>
<accession>A0ABZ3HBQ4</accession>
<dbReference type="Proteomes" id="UP001447842">
    <property type="component" value="Chromosome"/>
</dbReference>
<reference evidence="1 2" key="1">
    <citation type="submission" date="2024-03" db="EMBL/GenBank/DDBJ databases">
        <title>Sulfurimonas sp. HSL3-1.</title>
        <authorList>
            <person name="Wang S."/>
        </authorList>
    </citation>
    <scope>NUCLEOTIDE SEQUENCE [LARGE SCALE GENOMIC DNA]</scope>
    <source>
        <strain evidence="1 2">HSL3-1</strain>
    </source>
</reference>
<keyword evidence="2" id="KW-1185">Reference proteome</keyword>
<evidence type="ECO:0000313" key="1">
    <source>
        <dbReference type="EMBL" id="XAU15962.1"/>
    </source>
</evidence>
<dbReference type="EMBL" id="CP147920">
    <property type="protein sequence ID" value="XAU15962.1"/>
    <property type="molecule type" value="Genomic_DNA"/>
</dbReference>
<proteinExistence type="predicted"/>
<gene>
    <name evidence="1" type="ORF">WCY31_04470</name>
</gene>
<name>A0ABZ3HBQ4_9BACT</name>
<protein>
    <submittedName>
        <fullName evidence="1">Uncharacterized protein</fullName>
    </submittedName>
</protein>